<organism evidence="5 6">
    <name type="scientific">Methanosarcina thermophila (strain ATCC 43570 / DSM 1825 / OCM 12 / VKM B-1830 / TM-1)</name>
    <dbReference type="NCBI Taxonomy" id="523844"/>
    <lineage>
        <taxon>Archaea</taxon>
        <taxon>Methanobacteriati</taxon>
        <taxon>Methanobacteriota</taxon>
        <taxon>Stenosarchaea group</taxon>
        <taxon>Methanomicrobia</taxon>
        <taxon>Methanosarcinales</taxon>
        <taxon>Methanosarcinaceae</taxon>
        <taxon>Methanosarcina</taxon>
    </lineage>
</organism>
<dbReference type="Pfam" id="PF00132">
    <property type="entry name" value="Hexapep"/>
    <property type="match status" value="2"/>
</dbReference>
<proteinExistence type="predicted"/>
<keyword evidence="4" id="KW-0457">Lysine biosynthesis</keyword>
<evidence type="ECO:0000256" key="4">
    <source>
        <dbReference type="ARBA" id="ARBA00023154"/>
    </source>
</evidence>
<dbReference type="AlphaFoldDB" id="A0A0E3N9K9"/>
<evidence type="ECO:0000256" key="1">
    <source>
        <dbReference type="ARBA" id="ARBA00022605"/>
    </source>
</evidence>
<dbReference type="GO" id="GO:0016740">
    <property type="term" value="F:transferase activity"/>
    <property type="evidence" value="ECO:0007669"/>
    <property type="project" value="UniProtKB-KW"/>
</dbReference>
<evidence type="ECO:0000256" key="3">
    <source>
        <dbReference type="ARBA" id="ARBA00022915"/>
    </source>
</evidence>
<gene>
    <name evidence="5" type="ORF">MSTHT_1688</name>
</gene>
<dbReference type="PANTHER" id="PTHR43300">
    <property type="entry name" value="ACETYLTRANSFERASE"/>
    <property type="match status" value="1"/>
</dbReference>
<dbReference type="HOGENOM" id="CLU_051638_9_0_2"/>
<dbReference type="Gene3D" id="2.160.10.10">
    <property type="entry name" value="Hexapeptide repeat proteins"/>
    <property type="match status" value="1"/>
</dbReference>
<evidence type="ECO:0000313" key="5">
    <source>
        <dbReference type="EMBL" id="AKB13446.1"/>
    </source>
</evidence>
<dbReference type="KEGG" id="mthr:MSTHT_1688"/>
<dbReference type="STRING" id="523844.MSTHT_1688"/>
<keyword evidence="3" id="KW-0220">Diaminopimelate biosynthesis</keyword>
<dbReference type="PROSITE" id="PS00101">
    <property type="entry name" value="HEXAPEP_TRANSFERASES"/>
    <property type="match status" value="2"/>
</dbReference>
<sequence>MFQRKVSLVKRKIRETGGKMNSTEFKIHNSSKIYGNSVIGKGTVIMENVILGYPEHRVLMEILEQNVEIENYDFPGCTIGPDSIIRAGSTIFSNVKTGKNFKTGHNVMIRENTEIGDNVLIGTNVIIDGHVKIGNNVSIQGNVYIPTNVVIEDHVFIGPCAVLANDKYPIRKKYDLKGPILRKGSSIGANATLLPGIEIGEGAMVAGGALVTKNVPAWKLAVGAPARIQELSEDMMELNRI</sequence>
<dbReference type="InterPro" id="IPR001451">
    <property type="entry name" value="Hexapep"/>
</dbReference>
<evidence type="ECO:0000256" key="2">
    <source>
        <dbReference type="ARBA" id="ARBA00022679"/>
    </source>
</evidence>
<dbReference type="EMBL" id="CP009501">
    <property type="protein sequence ID" value="AKB13446.1"/>
    <property type="molecule type" value="Genomic_DNA"/>
</dbReference>
<dbReference type="PATRIC" id="fig|523844.20.peg.2096"/>
<name>A0A0E3N9K9_METTT</name>
<reference evidence="5 6" key="1">
    <citation type="submission" date="2014-07" db="EMBL/GenBank/DDBJ databases">
        <title>Methanogenic archaea and the global carbon cycle.</title>
        <authorList>
            <person name="Henriksen J.R."/>
            <person name="Luke J."/>
            <person name="Reinhart S."/>
            <person name="Benedict M.N."/>
            <person name="Youngblut N.D."/>
            <person name="Metcalf M.E."/>
            <person name="Whitaker R.J."/>
            <person name="Metcalf W.W."/>
        </authorList>
    </citation>
    <scope>NUCLEOTIDE SEQUENCE [LARGE SCALE GENOMIC DNA]</scope>
    <source>
        <strain evidence="6">ATCC 43570 / DSM 1825 / OCM 12 / VKM B-1830 / TM-1</strain>
    </source>
</reference>
<dbReference type="InterPro" id="IPR011004">
    <property type="entry name" value="Trimer_LpxA-like_sf"/>
</dbReference>
<dbReference type="SUPFAM" id="SSF51161">
    <property type="entry name" value="Trimeric LpxA-like enzymes"/>
    <property type="match status" value="1"/>
</dbReference>
<dbReference type="Pfam" id="PF14602">
    <property type="entry name" value="Hexapep_2"/>
    <property type="match status" value="1"/>
</dbReference>
<dbReference type="InterPro" id="IPR050179">
    <property type="entry name" value="Trans_hexapeptide_repeat"/>
</dbReference>
<accession>A0A0E3N9K9</accession>
<dbReference type="Proteomes" id="UP000066529">
    <property type="component" value="Chromosome"/>
</dbReference>
<dbReference type="PANTHER" id="PTHR43300:SF10">
    <property type="entry name" value="2,3,4,5-TETRAHYDROPYRIDINE-2,6-DICARBOXYLATE N-ACETYLTRANSFERASE"/>
    <property type="match status" value="1"/>
</dbReference>
<keyword evidence="2 5" id="KW-0808">Transferase</keyword>
<evidence type="ECO:0000313" key="6">
    <source>
        <dbReference type="Proteomes" id="UP000066529"/>
    </source>
</evidence>
<keyword evidence="1" id="KW-0028">Amino-acid biosynthesis</keyword>
<dbReference type="InterPro" id="IPR018357">
    <property type="entry name" value="Hexapep_transf_CS"/>
</dbReference>
<protein>
    <submittedName>
        <fullName evidence="5">Acetyltransferase</fullName>
    </submittedName>
</protein>
<dbReference type="CDD" id="cd03358">
    <property type="entry name" value="LbH_WxcM_N_like"/>
    <property type="match status" value="1"/>
</dbReference>